<sequence>MGSRLLKNNVLQPSTDSIKIEQRLAAVNELSTKEELFFALRDVLKDFVDTDKALAALVLLPKKLDFQHMEQSVNNVLMLKSFVDSIKPVWQALAGVSSIELQKIRELCDPENYAEIQQLIEYALSPDVSYSQNTTDLRNHRVFAIRAGTNGFLDVARQSYNEFIEQEDITLELKYDIARQFYIRIRTSDLDLSQPLPEVFINIYHNTRGKVKYLECQTLPLVKLNQKLKDIHNEIVAMSDTSIQSLIAEVRTRLHPLFKVSESIALLDLLTSFANLVTSTPTPYCQPEISPGTLAIHLGRHPIAEKLHSQTRRKYVPNDVYATQDYKRFQIITGCNMSGKSMYIRSIALITIMAQIGCFVPAEYASFPIIHQLFARVSTDDCLEANISTFASEMREIACILRNIEPRCLVIVDELGRGTSTTDGLAIAIAIAEALVQSKAYVWFVTHFRDLSRILAERVGVYNLHMRVDIEADFSRMKMKYRVSEGREEQKFYGLALAQLVELPEQIMETAVQVSKALNTRNDAKRSDAKLIALAKKRKLAVHMKETLIQAHNGPLEGKELLDKLKVLQEQFTVRMTAIDAELEAADDQQRQDQGGLIENQLQATPELETSKAGTSSERTNRRFASLSPPMKRRIGISEVESAVRNTSIPTDPFQPMPTEIENESQAFAGETLVFEHIPMPTKQESQSDWLMLHGGTAKEPIVIEDDTEGVGESWREDED</sequence>
<comment type="caution">
    <text evidence="1">The sequence shown here is derived from an EMBL/GenBank/DDBJ whole genome shotgun (WGS) entry which is preliminary data.</text>
</comment>
<proteinExistence type="predicted"/>
<evidence type="ECO:0000313" key="2">
    <source>
        <dbReference type="Proteomes" id="UP001172386"/>
    </source>
</evidence>
<protein>
    <submittedName>
        <fullName evidence="1">MutS protein msh4</fullName>
    </submittedName>
</protein>
<name>A0ACC3A4W1_9EURO</name>
<evidence type="ECO:0000313" key="1">
    <source>
        <dbReference type="EMBL" id="KAJ9655201.1"/>
    </source>
</evidence>
<reference evidence="1" key="1">
    <citation type="submission" date="2022-10" db="EMBL/GenBank/DDBJ databases">
        <title>Culturing micro-colonial fungi from biological soil crusts in the Mojave desert and describing Neophaeococcomyces mojavensis, and introducing the new genera and species Taxawa tesnikishii.</title>
        <authorList>
            <person name="Kurbessoian T."/>
            <person name="Stajich J.E."/>
        </authorList>
    </citation>
    <scope>NUCLEOTIDE SEQUENCE</scope>
    <source>
        <strain evidence="1">JES_112</strain>
    </source>
</reference>
<dbReference type="EMBL" id="JAPDRQ010000102">
    <property type="protein sequence ID" value="KAJ9655201.1"/>
    <property type="molecule type" value="Genomic_DNA"/>
</dbReference>
<dbReference type="Proteomes" id="UP001172386">
    <property type="component" value="Unassembled WGS sequence"/>
</dbReference>
<accession>A0ACC3A4W1</accession>
<organism evidence="1 2">
    <name type="scientific">Neophaeococcomyces mojaviensis</name>
    <dbReference type="NCBI Taxonomy" id="3383035"/>
    <lineage>
        <taxon>Eukaryota</taxon>
        <taxon>Fungi</taxon>
        <taxon>Dikarya</taxon>
        <taxon>Ascomycota</taxon>
        <taxon>Pezizomycotina</taxon>
        <taxon>Eurotiomycetes</taxon>
        <taxon>Chaetothyriomycetidae</taxon>
        <taxon>Chaetothyriales</taxon>
        <taxon>Chaetothyriales incertae sedis</taxon>
        <taxon>Neophaeococcomyces</taxon>
    </lineage>
</organism>
<gene>
    <name evidence="1" type="primary">MSH4</name>
    <name evidence="1" type="ORF">H2198_005897</name>
</gene>
<keyword evidence="2" id="KW-1185">Reference proteome</keyword>